<dbReference type="AlphaFoldDB" id="A0AAX2DTC6"/>
<feature type="non-terminal residue" evidence="1">
    <location>
        <position position="1"/>
    </location>
</feature>
<dbReference type="EMBL" id="FNMX01000020">
    <property type="protein sequence ID" value="SDX39079.1"/>
    <property type="molecule type" value="Genomic_DNA"/>
</dbReference>
<evidence type="ECO:0000313" key="2">
    <source>
        <dbReference type="EMBL" id="SDX40752.1"/>
    </source>
</evidence>
<gene>
    <name evidence="1" type="ORF">SAMN05421782_1201</name>
    <name evidence="2" type="ORF">SAMN05421782_12114</name>
</gene>
<comment type="caution">
    <text evidence="1">The sequence shown here is derived from an EMBL/GenBank/DDBJ whole genome shotgun (WGS) entry which is preliminary data.</text>
</comment>
<organism evidence="1 3">
    <name type="scientific">Listeria ivanovii</name>
    <dbReference type="NCBI Taxonomy" id="1638"/>
    <lineage>
        <taxon>Bacteria</taxon>
        <taxon>Bacillati</taxon>
        <taxon>Bacillota</taxon>
        <taxon>Bacilli</taxon>
        <taxon>Bacillales</taxon>
        <taxon>Listeriaceae</taxon>
        <taxon>Listeria</taxon>
    </lineage>
</organism>
<evidence type="ECO:0000313" key="1">
    <source>
        <dbReference type="EMBL" id="SDX39079.1"/>
    </source>
</evidence>
<name>A0AAX2DTC6_LISIV</name>
<evidence type="ECO:0000313" key="3">
    <source>
        <dbReference type="Proteomes" id="UP000183610"/>
    </source>
</evidence>
<dbReference type="Proteomes" id="UP000183610">
    <property type="component" value="Unassembled WGS sequence"/>
</dbReference>
<sequence>KRKTLSLNSYKMKLTAVFFVSTSVVYPVEIKVEAIKMTLASKTTKEIMDTARIRHKGKFGALVSKWSNPSVSSRGRKTI</sequence>
<dbReference type="EMBL" id="FNMX01000021">
    <property type="protein sequence ID" value="SDX40752.1"/>
    <property type="molecule type" value="Genomic_DNA"/>
</dbReference>
<reference evidence="1 3" key="1">
    <citation type="submission" date="2016-10" db="EMBL/GenBank/DDBJ databases">
        <authorList>
            <person name="Varghese N."/>
            <person name="Submissions S."/>
        </authorList>
    </citation>
    <scope>NUCLEOTIDE SEQUENCE [LARGE SCALE GENOMIC DNA]</scope>
    <source>
        <strain evidence="1 3">ATCC 49954</strain>
    </source>
</reference>
<protein>
    <submittedName>
        <fullName evidence="1">Uncharacterized protein</fullName>
    </submittedName>
</protein>
<accession>A0AAX2DTC6</accession>
<proteinExistence type="predicted"/>